<feature type="chain" id="PRO_5002207416" evidence="1">
    <location>
        <begin position="28"/>
        <end position="237"/>
    </location>
</feature>
<dbReference type="Pfam" id="PF19287">
    <property type="entry name" value="DUF5910"/>
    <property type="match status" value="1"/>
</dbReference>
<accession>A0A0D0BMV3</accession>
<keyword evidence="1" id="KW-0732">Signal</keyword>
<evidence type="ECO:0000256" key="1">
    <source>
        <dbReference type="SAM" id="SignalP"/>
    </source>
</evidence>
<reference evidence="2 3" key="1">
    <citation type="submission" date="2014-04" db="EMBL/GenBank/DDBJ databases">
        <title>Evolutionary Origins and Diversification of the Mycorrhizal Mutualists.</title>
        <authorList>
            <consortium name="DOE Joint Genome Institute"/>
            <consortium name="Mycorrhizal Genomics Consortium"/>
            <person name="Kohler A."/>
            <person name="Kuo A."/>
            <person name="Nagy L.G."/>
            <person name="Floudas D."/>
            <person name="Copeland A."/>
            <person name="Barry K.W."/>
            <person name="Cichocki N."/>
            <person name="Veneault-Fourrey C."/>
            <person name="LaButti K."/>
            <person name="Lindquist E.A."/>
            <person name="Lipzen A."/>
            <person name="Lundell T."/>
            <person name="Morin E."/>
            <person name="Murat C."/>
            <person name="Riley R."/>
            <person name="Ohm R."/>
            <person name="Sun H."/>
            <person name="Tunlid A."/>
            <person name="Henrissat B."/>
            <person name="Grigoriev I.V."/>
            <person name="Hibbett D.S."/>
            <person name="Martin F."/>
        </authorList>
    </citation>
    <scope>NUCLEOTIDE SEQUENCE [LARGE SCALE GENOMIC DNA]</scope>
    <source>
        <strain evidence="2 3">FD-317 M1</strain>
    </source>
</reference>
<evidence type="ECO:0000313" key="2">
    <source>
        <dbReference type="EMBL" id="KIK56271.1"/>
    </source>
</evidence>
<dbReference type="InterPro" id="IPR045564">
    <property type="entry name" value="DUF5910"/>
</dbReference>
<dbReference type="EMBL" id="KN834799">
    <property type="protein sequence ID" value="KIK56271.1"/>
    <property type="molecule type" value="Genomic_DNA"/>
</dbReference>
<gene>
    <name evidence="2" type="ORF">GYMLUDRAFT_47273</name>
</gene>
<dbReference type="AlphaFoldDB" id="A0A0D0BMV3"/>
<proteinExistence type="predicted"/>
<dbReference type="OrthoDB" id="3017589at2759"/>
<sequence>MTLRAGLWRTLAALLLLIVSYIPLTNASPVNAFTRSGPGLLYRRIQLGKITVGDDDEFVGLRYVDKPKADEYNDAETLTAIPAGGKTLGEGSYLSPQAGQSPPMTDPWVCIVFGSRQKLLAPTVPKLKVSFADLPSQLHENDLQAWLQKYVSDAAAKYNLKNEMKYGQTLLFSAGQMVIPSHFLVHSKSYPQQASGTNSLGLKVHCVRVADLDKLPEEEKKYFKLVAKWESWKIHGW</sequence>
<dbReference type="Proteomes" id="UP000053593">
    <property type="component" value="Unassembled WGS sequence"/>
</dbReference>
<protein>
    <submittedName>
        <fullName evidence="2">Unplaced genomic scaffold GYMLUscaffold_51, whole genome shotgun sequence</fullName>
    </submittedName>
</protein>
<name>A0A0D0BMV3_9AGAR</name>
<feature type="signal peptide" evidence="1">
    <location>
        <begin position="1"/>
        <end position="27"/>
    </location>
</feature>
<evidence type="ECO:0000313" key="3">
    <source>
        <dbReference type="Proteomes" id="UP000053593"/>
    </source>
</evidence>
<organism evidence="2 3">
    <name type="scientific">Collybiopsis luxurians FD-317 M1</name>
    <dbReference type="NCBI Taxonomy" id="944289"/>
    <lineage>
        <taxon>Eukaryota</taxon>
        <taxon>Fungi</taxon>
        <taxon>Dikarya</taxon>
        <taxon>Basidiomycota</taxon>
        <taxon>Agaricomycotina</taxon>
        <taxon>Agaricomycetes</taxon>
        <taxon>Agaricomycetidae</taxon>
        <taxon>Agaricales</taxon>
        <taxon>Marasmiineae</taxon>
        <taxon>Omphalotaceae</taxon>
        <taxon>Collybiopsis</taxon>
        <taxon>Collybiopsis luxurians</taxon>
    </lineage>
</organism>
<dbReference type="HOGENOM" id="CLU_1170755_0_0_1"/>
<keyword evidence="3" id="KW-1185">Reference proteome</keyword>